<evidence type="ECO:0000313" key="9">
    <source>
        <dbReference type="Proteomes" id="UP000000370"/>
    </source>
</evidence>
<evidence type="ECO:0000256" key="3">
    <source>
        <dbReference type="ARBA" id="ARBA00023136"/>
    </source>
</evidence>
<evidence type="ECO:0000256" key="6">
    <source>
        <dbReference type="SAM" id="MobiDB-lite"/>
    </source>
</evidence>
<keyword evidence="2 7" id="KW-0732">Signal</keyword>
<organism evidence="8 9">
    <name type="scientific">Lachnoclostridium phytofermentans (strain ATCC 700394 / DSM 18823 / ISDg)</name>
    <name type="common">Clostridium phytofermentans</name>
    <dbReference type="NCBI Taxonomy" id="357809"/>
    <lineage>
        <taxon>Bacteria</taxon>
        <taxon>Bacillati</taxon>
        <taxon>Bacillota</taxon>
        <taxon>Clostridia</taxon>
        <taxon>Lachnospirales</taxon>
        <taxon>Lachnospiraceae</taxon>
    </lineage>
</organism>
<evidence type="ECO:0000256" key="4">
    <source>
        <dbReference type="ARBA" id="ARBA00023139"/>
    </source>
</evidence>
<dbReference type="InterPro" id="IPR006059">
    <property type="entry name" value="SBP"/>
</dbReference>
<dbReference type="HOGENOM" id="CLU_021021_3_2_9"/>
<dbReference type="RefSeq" id="WP_012198371.1">
    <property type="nucleotide sequence ID" value="NC_010001.1"/>
</dbReference>
<evidence type="ECO:0000256" key="7">
    <source>
        <dbReference type="SAM" id="SignalP"/>
    </source>
</evidence>
<dbReference type="KEGG" id="cpy:Cphy_0341"/>
<dbReference type="AlphaFoldDB" id="A9KST4"/>
<dbReference type="Proteomes" id="UP000000370">
    <property type="component" value="Chromosome"/>
</dbReference>
<dbReference type="PANTHER" id="PTHR43649:SF33">
    <property type="entry name" value="POLYGALACTURONAN_RHAMNOGALACTURONAN-BINDING PROTEIN YTCQ"/>
    <property type="match status" value="1"/>
</dbReference>
<reference evidence="9" key="1">
    <citation type="submission" date="2007-11" db="EMBL/GenBank/DDBJ databases">
        <title>Complete genome sequence of Clostridium phytofermentans ISDg.</title>
        <authorList>
            <person name="Leschine S.B."/>
            <person name="Warnick T.A."/>
            <person name="Blanchard J.L."/>
            <person name="Schnell D.J."/>
            <person name="Petit E.L."/>
            <person name="LaTouf W.G."/>
            <person name="Copeland A."/>
            <person name="Lucas S."/>
            <person name="Lapidus A."/>
            <person name="Barry K."/>
            <person name="Glavina del Rio T."/>
            <person name="Dalin E."/>
            <person name="Tice H."/>
            <person name="Pitluck S."/>
            <person name="Kiss H."/>
            <person name="Brettin T."/>
            <person name="Bruce D."/>
            <person name="Detter J.C."/>
            <person name="Han C."/>
            <person name="Kuske C."/>
            <person name="Schmutz J."/>
            <person name="Larimer F."/>
            <person name="Land M."/>
            <person name="Hauser L."/>
            <person name="Kyrpides N."/>
            <person name="Kim E.A."/>
            <person name="Richardson P."/>
        </authorList>
    </citation>
    <scope>NUCLEOTIDE SEQUENCE [LARGE SCALE GENOMIC DNA]</scope>
    <source>
        <strain evidence="9">ATCC 700394 / DSM 18823 / ISDg</strain>
    </source>
</reference>
<sequence length="537" mass="59175" precursor="true">MRKKKLLSMLLAAALVVTSLAGCSAKEEKTGGQGNVATQPPKGNENAGVSNTPKERPKVSIMSFDYSGQAMMGPNAEQVIKVLEDYTETNLEFQFVPSDAYEDKLSLTLASGSDMPMIIACGSFNANIVNNARAGAFWDLNDFIYDEAKYPNLSKANKNISNMVSVDGSLYGIYRARTLGRNGFGYRKDWADKLGLKEPETIDDVYNMLYQFTYGDPDGNGKKDTYGLNLCKYTGPLDIMQTWFGCGNGWVDQNGSLVPVHQTPEYEEALDWFKKLYDDGLIAKDWAVRETGTWTDDNKNGISGMYIDTIDNARKVWDYYVNNNIPSVLNDGTIATFAMGGGIAKTAGGQKHTLATAGYNGFFVLTKGGCKTEADVEAALHFLDKMNDDEMQILSSYGLKDIHYSLDENNVFTDIKGDNKDTLLLDYEALNQTVAYIPTNTITGIKIPTTERQDIQAELYIQNEKNVVFNPAAALIINSETYTLNGANLDQIINDARTQYIVGEINKDGLKAAWNLWASTGGSDVIKEVNDAYAKTK</sequence>
<feature type="signal peptide" evidence="7">
    <location>
        <begin position="1"/>
        <end position="21"/>
    </location>
</feature>
<keyword evidence="9" id="KW-1185">Reference proteome</keyword>
<dbReference type="STRING" id="357809.Cphy_0341"/>
<dbReference type="InterPro" id="IPR050490">
    <property type="entry name" value="Bact_solute-bd_prot1"/>
</dbReference>
<dbReference type="Gene3D" id="3.40.190.10">
    <property type="entry name" value="Periplasmic binding protein-like II"/>
    <property type="match status" value="2"/>
</dbReference>
<dbReference type="PANTHER" id="PTHR43649">
    <property type="entry name" value="ARABINOSE-BINDING PROTEIN-RELATED"/>
    <property type="match status" value="1"/>
</dbReference>
<gene>
    <name evidence="8" type="ordered locus">Cphy_0341</name>
</gene>
<proteinExistence type="predicted"/>
<dbReference type="SUPFAM" id="SSF53850">
    <property type="entry name" value="Periplasmic binding protein-like II"/>
    <property type="match status" value="1"/>
</dbReference>
<evidence type="ECO:0000256" key="5">
    <source>
        <dbReference type="ARBA" id="ARBA00023288"/>
    </source>
</evidence>
<feature type="region of interest" description="Disordered" evidence="6">
    <location>
        <begin position="26"/>
        <end position="55"/>
    </location>
</feature>
<dbReference type="EMBL" id="CP000885">
    <property type="protein sequence ID" value="ABX40728.1"/>
    <property type="molecule type" value="Genomic_DNA"/>
</dbReference>
<dbReference type="Pfam" id="PF01547">
    <property type="entry name" value="SBP_bac_1"/>
    <property type="match status" value="1"/>
</dbReference>
<protein>
    <submittedName>
        <fullName evidence="8">Extracellular solute-binding protein family 1</fullName>
    </submittedName>
</protein>
<evidence type="ECO:0000256" key="2">
    <source>
        <dbReference type="ARBA" id="ARBA00022729"/>
    </source>
</evidence>
<dbReference type="OrthoDB" id="362670at2"/>
<keyword evidence="3" id="KW-0472">Membrane</keyword>
<dbReference type="PROSITE" id="PS51257">
    <property type="entry name" value="PROKAR_LIPOPROTEIN"/>
    <property type="match status" value="1"/>
</dbReference>
<feature type="chain" id="PRO_5038965333" evidence="7">
    <location>
        <begin position="22"/>
        <end position="537"/>
    </location>
</feature>
<evidence type="ECO:0000313" key="8">
    <source>
        <dbReference type="EMBL" id="ABX40728.1"/>
    </source>
</evidence>
<keyword evidence="1" id="KW-1003">Cell membrane</keyword>
<keyword evidence="5" id="KW-0449">Lipoprotein</keyword>
<name>A9KST4_LACP7</name>
<dbReference type="eggNOG" id="COG1653">
    <property type="taxonomic scope" value="Bacteria"/>
</dbReference>
<evidence type="ECO:0000256" key="1">
    <source>
        <dbReference type="ARBA" id="ARBA00022475"/>
    </source>
</evidence>
<accession>A9KST4</accession>
<keyword evidence="4" id="KW-0564">Palmitate</keyword>